<evidence type="ECO:0000313" key="7">
    <source>
        <dbReference type="Proteomes" id="UP000177723"/>
    </source>
</evidence>
<dbReference type="Gene3D" id="3.90.1030.10">
    <property type="entry name" value="Ribosomal protein L17"/>
    <property type="match status" value="1"/>
</dbReference>
<dbReference type="AlphaFoldDB" id="A0A1F5WQL3"/>
<sequence>MRHRKKGRKFGRVRKVRIALMRSLLRSLILKEKIKTTEAKAKEIRPKVERLVTKAKNSGLAARRDILSILPDRSSAKKLQTVLAPKYLDRRGGYTRIIKLGTRPSDRAPMALIEFV</sequence>
<dbReference type="HAMAP" id="MF_01368">
    <property type="entry name" value="Ribosomal_bL17"/>
    <property type="match status" value="1"/>
</dbReference>
<dbReference type="Proteomes" id="UP000177723">
    <property type="component" value="Unassembled WGS sequence"/>
</dbReference>
<evidence type="ECO:0000256" key="1">
    <source>
        <dbReference type="ARBA" id="ARBA00008777"/>
    </source>
</evidence>
<evidence type="ECO:0000256" key="2">
    <source>
        <dbReference type="ARBA" id="ARBA00022980"/>
    </source>
</evidence>
<protein>
    <recommendedName>
        <fullName evidence="4">Large ribosomal subunit protein bL17</fullName>
    </recommendedName>
</protein>
<dbReference type="PROSITE" id="PS01167">
    <property type="entry name" value="RIBOSOMAL_L17"/>
    <property type="match status" value="1"/>
</dbReference>
<comment type="caution">
    <text evidence="6">The sequence shown here is derived from an EMBL/GenBank/DDBJ whole genome shotgun (WGS) entry which is preliminary data.</text>
</comment>
<accession>A0A1F5WQL3</accession>
<evidence type="ECO:0000256" key="5">
    <source>
        <dbReference type="RuleBase" id="RU000660"/>
    </source>
</evidence>
<evidence type="ECO:0000256" key="4">
    <source>
        <dbReference type="HAMAP-Rule" id="MF_01368"/>
    </source>
</evidence>
<dbReference type="PANTHER" id="PTHR14413">
    <property type="entry name" value="RIBOSOMAL PROTEIN L17"/>
    <property type="match status" value="1"/>
</dbReference>
<keyword evidence="2 4" id="KW-0689">Ribosomal protein</keyword>
<reference evidence="6 7" key="1">
    <citation type="journal article" date="2016" name="Nat. Commun.">
        <title>Thousands of microbial genomes shed light on interconnected biogeochemical processes in an aquifer system.</title>
        <authorList>
            <person name="Anantharaman K."/>
            <person name="Brown C.T."/>
            <person name="Hug L.A."/>
            <person name="Sharon I."/>
            <person name="Castelle C.J."/>
            <person name="Probst A.J."/>
            <person name="Thomas B.C."/>
            <person name="Singh A."/>
            <person name="Wilkins M.J."/>
            <person name="Karaoz U."/>
            <person name="Brodie E.L."/>
            <person name="Williams K.H."/>
            <person name="Hubbard S.S."/>
            <person name="Banfield J.F."/>
        </authorList>
    </citation>
    <scope>NUCLEOTIDE SEQUENCE [LARGE SCALE GENOMIC DNA]</scope>
</reference>
<dbReference type="PANTHER" id="PTHR14413:SF16">
    <property type="entry name" value="LARGE RIBOSOMAL SUBUNIT PROTEIN BL17M"/>
    <property type="match status" value="1"/>
</dbReference>
<dbReference type="InterPro" id="IPR036373">
    <property type="entry name" value="Ribosomal_bL17_sf"/>
</dbReference>
<gene>
    <name evidence="4" type="primary">rplQ</name>
    <name evidence="6" type="ORF">A3F23_02500</name>
</gene>
<dbReference type="GO" id="GO:0006412">
    <property type="term" value="P:translation"/>
    <property type="evidence" value="ECO:0007669"/>
    <property type="project" value="UniProtKB-UniRule"/>
</dbReference>
<dbReference type="SUPFAM" id="SSF64263">
    <property type="entry name" value="Prokaryotic ribosomal protein L17"/>
    <property type="match status" value="1"/>
</dbReference>
<comment type="similarity">
    <text evidence="1 4 5">Belongs to the bacterial ribosomal protein bL17 family.</text>
</comment>
<proteinExistence type="inferred from homology"/>
<dbReference type="NCBIfam" id="TIGR00059">
    <property type="entry name" value="L17"/>
    <property type="match status" value="1"/>
</dbReference>
<evidence type="ECO:0000256" key="3">
    <source>
        <dbReference type="ARBA" id="ARBA00023274"/>
    </source>
</evidence>
<organism evidence="6 7">
    <name type="scientific">Candidatus Giovannonibacteria bacterium RIFCSPHIGHO2_12_FULL_43_15</name>
    <dbReference type="NCBI Taxonomy" id="1798341"/>
    <lineage>
        <taxon>Bacteria</taxon>
        <taxon>Candidatus Giovannoniibacteriota</taxon>
    </lineage>
</organism>
<dbReference type="Pfam" id="PF01196">
    <property type="entry name" value="Ribosomal_L17"/>
    <property type="match status" value="1"/>
</dbReference>
<comment type="subunit">
    <text evidence="4">Part of the 50S ribosomal subunit. Contacts protein L32.</text>
</comment>
<name>A0A1F5WQL3_9BACT</name>
<dbReference type="EMBL" id="MFHT01000010">
    <property type="protein sequence ID" value="OGF77877.1"/>
    <property type="molecule type" value="Genomic_DNA"/>
</dbReference>
<dbReference type="GO" id="GO:0003735">
    <property type="term" value="F:structural constituent of ribosome"/>
    <property type="evidence" value="ECO:0007669"/>
    <property type="project" value="InterPro"/>
</dbReference>
<dbReference type="InterPro" id="IPR047859">
    <property type="entry name" value="Ribosomal_bL17_CS"/>
</dbReference>
<dbReference type="GO" id="GO:0022625">
    <property type="term" value="C:cytosolic large ribosomal subunit"/>
    <property type="evidence" value="ECO:0007669"/>
    <property type="project" value="TreeGrafter"/>
</dbReference>
<keyword evidence="3 4" id="KW-0687">Ribonucleoprotein</keyword>
<evidence type="ECO:0000313" key="6">
    <source>
        <dbReference type="EMBL" id="OGF77877.1"/>
    </source>
</evidence>
<dbReference type="InterPro" id="IPR000456">
    <property type="entry name" value="Ribosomal_bL17"/>
</dbReference>